<keyword evidence="2" id="KW-1185">Reference proteome</keyword>
<sequence length="216" mass="24608">MGTDQAQPVKVIIGLFTHCPGPKRTNTLRFFQDRFCEMTKQKNKKRSRYLAVSPSHIHRCTHYLMLSLVASDRHRHRHKRTSFCVQYKPTPKQKSVSPIQPPGTISSRLKFHGQSVNYVVLSFLPPAIPCVAAVQVKHKRPCVRQVRALRFVYPIPTAHEHAGLAVCLSINQVMQEEREIVFCRTPVIQKHRNRAAGIALVILVKGDEIMSFVVRG</sequence>
<proteinExistence type="predicted"/>
<evidence type="ECO:0000313" key="2">
    <source>
        <dbReference type="Proteomes" id="UP001302126"/>
    </source>
</evidence>
<comment type="caution">
    <text evidence="1">The sequence shown here is derived from an EMBL/GenBank/DDBJ whole genome shotgun (WGS) entry which is preliminary data.</text>
</comment>
<reference evidence="1" key="1">
    <citation type="journal article" date="2023" name="Mol. Phylogenet. Evol.">
        <title>Genome-scale phylogeny and comparative genomics of the fungal order Sordariales.</title>
        <authorList>
            <person name="Hensen N."/>
            <person name="Bonometti L."/>
            <person name="Westerberg I."/>
            <person name="Brannstrom I.O."/>
            <person name="Guillou S."/>
            <person name="Cros-Aarteil S."/>
            <person name="Calhoun S."/>
            <person name="Haridas S."/>
            <person name="Kuo A."/>
            <person name="Mondo S."/>
            <person name="Pangilinan J."/>
            <person name="Riley R."/>
            <person name="LaButti K."/>
            <person name="Andreopoulos B."/>
            <person name="Lipzen A."/>
            <person name="Chen C."/>
            <person name="Yan M."/>
            <person name="Daum C."/>
            <person name="Ng V."/>
            <person name="Clum A."/>
            <person name="Steindorff A."/>
            <person name="Ohm R.A."/>
            <person name="Martin F."/>
            <person name="Silar P."/>
            <person name="Natvig D.O."/>
            <person name="Lalanne C."/>
            <person name="Gautier V."/>
            <person name="Ament-Velasquez S.L."/>
            <person name="Kruys A."/>
            <person name="Hutchinson M.I."/>
            <person name="Powell A.J."/>
            <person name="Barry K."/>
            <person name="Miller A.N."/>
            <person name="Grigoriev I.V."/>
            <person name="Debuchy R."/>
            <person name="Gladieux P."/>
            <person name="Hiltunen Thoren M."/>
            <person name="Johannesson H."/>
        </authorList>
    </citation>
    <scope>NUCLEOTIDE SEQUENCE</scope>
    <source>
        <strain evidence="1">PSN309</strain>
    </source>
</reference>
<accession>A0AAN6WYP4</accession>
<gene>
    <name evidence="1" type="ORF">QBC35DRAFT_56295</name>
</gene>
<name>A0AAN6WYP4_9PEZI</name>
<dbReference type="AlphaFoldDB" id="A0AAN6WYP4"/>
<organism evidence="1 2">
    <name type="scientific">Podospora australis</name>
    <dbReference type="NCBI Taxonomy" id="1536484"/>
    <lineage>
        <taxon>Eukaryota</taxon>
        <taxon>Fungi</taxon>
        <taxon>Dikarya</taxon>
        <taxon>Ascomycota</taxon>
        <taxon>Pezizomycotina</taxon>
        <taxon>Sordariomycetes</taxon>
        <taxon>Sordariomycetidae</taxon>
        <taxon>Sordariales</taxon>
        <taxon>Podosporaceae</taxon>
        <taxon>Podospora</taxon>
    </lineage>
</organism>
<evidence type="ECO:0000313" key="1">
    <source>
        <dbReference type="EMBL" id="KAK4190833.1"/>
    </source>
</evidence>
<reference evidence="1" key="2">
    <citation type="submission" date="2023-05" db="EMBL/GenBank/DDBJ databases">
        <authorList>
            <consortium name="Lawrence Berkeley National Laboratory"/>
            <person name="Steindorff A."/>
            <person name="Hensen N."/>
            <person name="Bonometti L."/>
            <person name="Westerberg I."/>
            <person name="Brannstrom I.O."/>
            <person name="Guillou S."/>
            <person name="Cros-Aarteil S."/>
            <person name="Calhoun S."/>
            <person name="Haridas S."/>
            <person name="Kuo A."/>
            <person name="Mondo S."/>
            <person name="Pangilinan J."/>
            <person name="Riley R."/>
            <person name="Labutti K."/>
            <person name="Andreopoulos B."/>
            <person name="Lipzen A."/>
            <person name="Chen C."/>
            <person name="Yanf M."/>
            <person name="Daum C."/>
            <person name="Ng V."/>
            <person name="Clum A."/>
            <person name="Ohm R."/>
            <person name="Martin F."/>
            <person name="Silar P."/>
            <person name="Natvig D."/>
            <person name="Lalanne C."/>
            <person name="Gautier V."/>
            <person name="Ament-Velasquez S.L."/>
            <person name="Kruys A."/>
            <person name="Hutchinson M.I."/>
            <person name="Powell A.J."/>
            <person name="Barry K."/>
            <person name="Miller A.N."/>
            <person name="Grigoriev I.V."/>
            <person name="Debuchy R."/>
            <person name="Gladieux P."/>
            <person name="Thoren M.H."/>
            <person name="Johannesson H."/>
        </authorList>
    </citation>
    <scope>NUCLEOTIDE SEQUENCE</scope>
    <source>
        <strain evidence="1">PSN309</strain>
    </source>
</reference>
<dbReference type="EMBL" id="MU864363">
    <property type="protein sequence ID" value="KAK4190833.1"/>
    <property type="molecule type" value="Genomic_DNA"/>
</dbReference>
<dbReference type="Proteomes" id="UP001302126">
    <property type="component" value="Unassembled WGS sequence"/>
</dbReference>
<protein>
    <submittedName>
        <fullName evidence="1">Uncharacterized protein</fullName>
    </submittedName>
</protein>